<dbReference type="SMART" id="SM00131">
    <property type="entry name" value="KU"/>
    <property type="match status" value="2"/>
</dbReference>
<feature type="non-terminal residue" evidence="3">
    <location>
        <position position="182"/>
    </location>
</feature>
<keyword evidence="1" id="KW-1015">Disulfide bond</keyword>
<dbReference type="InterPro" id="IPR050098">
    <property type="entry name" value="TFPI/VKTCI-like"/>
</dbReference>
<dbReference type="CDD" id="cd00109">
    <property type="entry name" value="Kunitz-type"/>
    <property type="match status" value="2"/>
</dbReference>
<dbReference type="Pfam" id="PF00014">
    <property type="entry name" value="Kunitz_BPTI"/>
    <property type="match status" value="2"/>
</dbReference>
<dbReference type="EMBL" id="HACG01001910">
    <property type="protein sequence ID" value="CEK48775.1"/>
    <property type="molecule type" value="Transcribed_RNA"/>
</dbReference>
<evidence type="ECO:0000313" key="3">
    <source>
        <dbReference type="EMBL" id="CEK48775.1"/>
    </source>
</evidence>
<accession>A0A0B6XZR7</accession>
<feature type="domain" description="BPTI/Kunitz inhibitor" evidence="2">
    <location>
        <begin position="126"/>
        <end position="176"/>
    </location>
</feature>
<dbReference type="FunFam" id="4.10.410.10:FF:000004">
    <property type="entry name" value="Tissue factor pathway inhibitor"/>
    <property type="match status" value="1"/>
</dbReference>
<dbReference type="InterPro" id="IPR036880">
    <property type="entry name" value="Kunitz_BPTI_sf"/>
</dbReference>
<dbReference type="PANTHER" id="PTHR10083:SF373">
    <property type="entry name" value="SERINE PEPTIDASE INHIBITOR, KUNITZ TYPE, 2"/>
    <property type="match status" value="1"/>
</dbReference>
<feature type="domain" description="BPTI/Kunitz inhibitor" evidence="2">
    <location>
        <begin position="1"/>
        <end position="51"/>
    </location>
</feature>
<dbReference type="PANTHER" id="PTHR10083">
    <property type="entry name" value="KUNITZ-TYPE PROTEASE INHIBITOR-RELATED"/>
    <property type="match status" value="1"/>
</dbReference>
<dbReference type="AlphaFoldDB" id="A0A0B6XZR7"/>
<gene>
    <name evidence="3" type="primary">ORF5169</name>
</gene>
<dbReference type="InterPro" id="IPR002223">
    <property type="entry name" value="Kunitz_BPTI"/>
</dbReference>
<dbReference type="SUPFAM" id="SSF57362">
    <property type="entry name" value="BPTI-like"/>
    <property type="match status" value="2"/>
</dbReference>
<organism evidence="3">
    <name type="scientific">Arion vulgaris</name>
    <dbReference type="NCBI Taxonomy" id="1028688"/>
    <lineage>
        <taxon>Eukaryota</taxon>
        <taxon>Metazoa</taxon>
        <taxon>Spiralia</taxon>
        <taxon>Lophotrochozoa</taxon>
        <taxon>Mollusca</taxon>
        <taxon>Gastropoda</taxon>
        <taxon>Heterobranchia</taxon>
        <taxon>Euthyneura</taxon>
        <taxon>Panpulmonata</taxon>
        <taxon>Eupulmonata</taxon>
        <taxon>Stylommatophora</taxon>
        <taxon>Helicina</taxon>
        <taxon>Arionoidea</taxon>
        <taxon>Arionidae</taxon>
        <taxon>Arion</taxon>
    </lineage>
</organism>
<dbReference type="PROSITE" id="PS50279">
    <property type="entry name" value="BPTI_KUNITZ_2"/>
    <property type="match status" value="2"/>
</dbReference>
<proteinExistence type="predicted"/>
<dbReference type="InterPro" id="IPR020901">
    <property type="entry name" value="Prtase_inh_Kunz-CS"/>
</dbReference>
<feature type="non-terminal residue" evidence="3">
    <location>
        <position position="1"/>
    </location>
</feature>
<dbReference type="FunFam" id="4.10.410.10:FF:000020">
    <property type="entry name" value="Collagen, type VI, alpha 3"/>
    <property type="match status" value="1"/>
</dbReference>
<evidence type="ECO:0000256" key="1">
    <source>
        <dbReference type="ARBA" id="ARBA00023157"/>
    </source>
</evidence>
<evidence type="ECO:0000259" key="2">
    <source>
        <dbReference type="PROSITE" id="PS50279"/>
    </source>
</evidence>
<dbReference type="PROSITE" id="PS00280">
    <property type="entry name" value="BPTI_KUNITZ_1"/>
    <property type="match status" value="2"/>
</dbReference>
<dbReference type="PRINTS" id="PR00759">
    <property type="entry name" value="BASICPTASE"/>
</dbReference>
<dbReference type="GO" id="GO:0005615">
    <property type="term" value="C:extracellular space"/>
    <property type="evidence" value="ECO:0007669"/>
    <property type="project" value="TreeGrafter"/>
</dbReference>
<dbReference type="Gene3D" id="4.10.410.10">
    <property type="entry name" value="Pancreatic trypsin inhibitor Kunitz domain"/>
    <property type="match status" value="2"/>
</dbReference>
<protein>
    <recommendedName>
        <fullName evidence="2">BPTI/Kunitz inhibitor domain-containing protein</fullName>
    </recommendedName>
</protein>
<reference evidence="3" key="1">
    <citation type="submission" date="2014-12" db="EMBL/GenBank/DDBJ databases">
        <title>Insight into the proteome of Arion vulgaris.</title>
        <authorList>
            <person name="Aradska J."/>
            <person name="Bulat T."/>
            <person name="Smidak R."/>
            <person name="Sarate P."/>
            <person name="Gangsoo J."/>
            <person name="Sialana F."/>
            <person name="Bilban M."/>
            <person name="Lubec G."/>
        </authorList>
    </citation>
    <scope>NUCLEOTIDE SEQUENCE</scope>
    <source>
        <tissue evidence="3">Skin</tissue>
    </source>
</reference>
<sequence>CKMPPDTGQCGDTRLSYYYDTTSQICKQFTYGGCQGSKNRFPSIQDCLKKCKSYKSPGTSISGNKKAKDRFSNSLAISTRQPGNALRNASCPDYIFTSFVNQVRAIIGLKALPFNTLCENRGKNICRQPLETGPCRAKIRKYYYNSITRSCKTFIYGGCLGNDNNFYSRQECQNSCSNTLPS</sequence>
<dbReference type="GO" id="GO:0004867">
    <property type="term" value="F:serine-type endopeptidase inhibitor activity"/>
    <property type="evidence" value="ECO:0007669"/>
    <property type="project" value="InterPro"/>
</dbReference>
<name>A0A0B6XZR7_9EUPU</name>